<accession>A0A2H9TBL2</accession>
<evidence type="ECO:0000313" key="2">
    <source>
        <dbReference type="EMBL" id="PJE80579.1"/>
    </source>
</evidence>
<name>A0A2H9TBL2_9ZZZZ</name>
<sequence length="59" mass="6921">MVPSFMPAVIIRRIRYVRTDIRSAIQLIAYCYVCSNLCVLLSRIRKIRRKKYNESGKAS</sequence>
<comment type="caution">
    <text evidence="2">The sequence shown here is derived from an EMBL/GenBank/DDBJ whole genome shotgun (WGS) entry which is preliminary data.</text>
</comment>
<reference evidence="2" key="1">
    <citation type="journal article" date="2017" name="Appl. Environ. Microbiol.">
        <title>Molecular characterization of an Endozoicomonas-like organism causing infection in king scallop Pecten maximus L.</title>
        <authorList>
            <person name="Cano I."/>
            <person name="van Aerle R."/>
            <person name="Ross S."/>
            <person name="Verner-Jeffreys D.W."/>
            <person name="Paley R.K."/>
            <person name="Rimmer G."/>
            <person name="Ryder D."/>
            <person name="Hooper P."/>
            <person name="Stone D."/>
            <person name="Feist S.W."/>
        </authorList>
    </citation>
    <scope>NUCLEOTIDE SEQUENCE</scope>
</reference>
<organism evidence="2">
    <name type="scientific">invertebrate metagenome</name>
    <dbReference type="NCBI Taxonomy" id="1711999"/>
    <lineage>
        <taxon>unclassified sequences</taxon>
        <taxon>metagenomes</taxon>
        <taxon>organismal metagenomes</taxon>
    </lineage>
</organism>
<keyword evidence="1" id="KW-0812">Transmembrane</keyword>
<keyword evidence="1" id="KW-1133">Transmembrane helix</keyword>
<dbReference type="EMBL" id="NSIT01000013">
    <property type="protein sequence ID" value="PJE80579.1"/>
    <property type="molecule type" value="Genomic_DNA"/>
</dbReference>
<feature type="transmembrane region" description="Helical" evidence="1">
    <location>
        <begin position="24"/>
        <end position="42"/>
    </location>
</feature>
<gene>
    <name evidence="2" type="ORF">CI610_00471</name>
</gene>
<dbReference type="AlphaFoldDB" id="A0A2H9TBL2"/>
<proteinExistence type="predicted"/>
<protein>
    <submittedName>
        <fullName evidence="2">Uncharacterized protein</fullName>
    </submittedName>
</protein>
<evidence type="ECO:0000256" key="1">
    <source>
        <dbReference type="SAM" id="Phobius"/>
    </source>
</evidence>
<keyword evidence="1" id="KW-0472">Membrane</keyword>